<dbReference type="EMBL" id="CP063656">
    <property type="protein sequence ID" value="QOW20939.1"/>
    <property type="molecule type" value="Genomic_DNA"/>
</dbReference>
<keyword evidence="5 12" id="KW-0812">Transmembrane</keyword>
<evidence type="ECO:0000256" key="6">
    <source>
        <dbReference type="ARBA" id="ARBA00022989"/>
    </source>
</evidence>
<dbReference type="AlphaFoldDB" id="A0A7S6ZU60"/>
<evidence type="ECO:0000256" key="10">
    <source>
        <dbReference type="ARBA" id="ARBA00093659"/>
    </source>
</evidence>
<gene>
    <name evidence="15" type="ORF">INQ41_11745</name>
</gene>
<feature type="transmembrane region" description="Helical" evidence="12">
    <location>
        <begin position="98"/>
        <end position="116"/>
    </location>
</feature>
<keyword evidence="3" id="KW-1003">Cell membrane</keyword>
<dbReference type="SUPFAM" id="SSF50182">
    <property type="entry name" value="Sm-like ribonucleoproteins"/>
    <property type="match status" value="1"/>
</dbReference>
<dbReference type="Pfam" id="PF21082">
    <property type="entry name" value="MS_channel_3rd"/>
    <property type="match status" value="1"/>
</dbReference>
<evidence type="ECO:0000256" key="9">
    <source>
        <dbReference type="ARBA" id="ARBA00093630"/>
    </source>
</evidence>
<evidence type="ECO:0000256" key="4">
    <source>
        <dbReference type="ARBA" id="ARBA00022519"/>
    </source>
</evidence>
<evidence type="ECO:0000256" key="3">
    <source>
        <dbReference type="ARBA" id="ARBA00022475"/>
    </source>
</evidence>
<evidence type="ECO:0000256" key="12">
    <source>
        <dbReference type="SAM" id="Phobius"/>
    </source>
</evidence>
<organism evidence="15 16">
    <name type="scientific">Novilysobacter ciconiae</name>
    <dbReference type="NCBI Taxonomy" id="2781022"/>
    <lineage>
        <taxon>Bacteria</taxon>
        <taxon>Pseudomonadati</taxon>
        <taxon>Pseudomonadota</taxon>
        <taxon>Gammaproteobacteria</taxon>
        <taxon>Lysobacterales</taxon>
        <taxon>Lysobacteraceae</taxon>
        <taxon>Novilysobacter</taxon>
    </lineage>
</organism>
<dbReference type="GO" id="GO:0008381">
    <property type="term" value="F:mechanosensitive monoatomic ion channel activity"/>
    <property type="evidence" value="ECO:0007669"/>
    <property type="project" value="InterPro"/>
</dbReference>
<reference evidence="15 16" key="1">
    <citation type="submission" date="2020-10" db="EMBL/GenBank/DDBJ databases">
        <title>complete genome sequencing of Lysobacter sp. H21R20.</title>
        <authorList>
            <person name="Bae J.-W."/>
            <person name="Lee S.-Y."/>
        </authorList>
    </citation>
    <scope>NUCLEOTIDE SEQUENCE [LARGE SCALE GENOMIC DNA]</scope>
    <source>
        <strain evidence="15 16">H21R20</strain>
    </source>
</reference>
<evidence type="ECO:0000313" key="16">
    <source>
        <dbReference type="Proteomes" id="UP000594059"/>
    </source>
</evidence>
<evidence type="ECO:0000256" key="1">
    <source>
        <dbReference type="ARBA" id="ARBA00004429"/>
    </source>
</evidence>
<dbReference type="GO" id="GO:0071470">
    <property type="term" value="P:cellular response to osmotic stress"/>
    <property type="evidence" value="ECO:0007669"/>
    <property type="project" value="InterPro"/>
</dbReference>
<evidence type="ECO:0000256" key="5">
    <source>
        <dbReference type="ARBA" id="ARBA00022692"/>
    </source>
</evidence>
<dbReference type="Proteomes" id="UP000594059">
    <property type="component" value="Chromosome"/>
</dbReference>
<dbReference type="FunFam" id="2.30.30.60:FF:000002">
    <property type="entry name" value="Mechanosensitive ion channel family protein"/>
    <property type="match status" value="1"/>
</dbReference>
<dbReference type="Gene3D" id="2.30.30.60">
    <property type="match status" value="1"/>
</dbReference>
<keyword evidence="6 12" id="KW-1133">Transmembrane helix</keyword>
<dbReference type="InterPro" id="IPR006685">
    <property type="entry name" value="MscS_channel_2nd"/>
</dbReference>
<evidence type="ECO:0000256" key="8">
    <source>
        <dbReference type="ARBA" id="ARBA00023136"/>
    </source>
</evidence>
<name>A0A7S6ZU60_9GAMM</name>
<dbReference type="InterPro" id="IPR049278">
    <property type="entry name" value="MS_channel_C"/>
</dbReference>
<evidence type="ECO:0000256" key="11">
    <source>
        <dbReference type="SAM" id="MobiDB-lite"/>
    </source>
</evidence>
<feature type="domain" description="Mechanosensitive ion channel MscS C-terminal" evidence="14">
    <location>
        <begin position="333"/>
        <end position="395"/>
    </location>
</feature>
<feature type="region of interest" description="Disordered" evidence="11">
    <location>
        <begin position="418"/>
        <end position="461"/>
    </location>
</feature>
<feature type="compositionally biased region" description="Acidic residues" evidence="11">
    <location>
        <begin position="431"/>
        <end position="443"/>
    </location>
</feature>
<feature type="transmembrane region" description="Helical" evidence="12">
    <location>
        <begin position="137"/>
        <end position="158"/>
    </location>
</feature>
<keyword evidence="8 12" id="KW-0472">Membrane</keyword>
<dbReference type="InterPro" id="IPR010920">
    <property type="entry name" value="LSM_dom_sf"/>
</dbReference>
<keyword evidence="4" id="KW-0997">Cell inner membrane</keyword>
<proteinExistence type="inferred from homology"/>
<comment type="subcellular location">
    <subcellularLocation>
        <location evidence="1">Cell inner membrane</location>
        <topology evidence="1">Multi-pass membrane protein</topology>
    </subcellularLocation>
</comment>
<dbReference type="PANTHER" id="PTHR30414">
    <property type="entry name" value="MINICONDUCTANCE MECHANOSENSITIVE CHANNEL YBDG"/>
    <property type="match status" value="1"/>
</dbReference>
<evidence type="ECO:0000259" key="14">
    <source>
        <dbReference type="Pfam" id="PF21082"/>
    </source>
</evidence>
<comment type="similarity">
    <text evidence="2">Belongs to the MscS (TC 1.A.23) family.</text>
</comment>
<evidence type="ECO:0000313" key="15">
    <source>
        <dbReference type="EMBL" id="QOW20939.1"/>
    </source>
</evidence>
<dbReference type="PANTHER" id="PTHR30414:SF0">
    <property type="entry name" value="MINICONDUCTANCE MECHANOSENSITIVE CHANNEL YBDG"/>
    <property type="match status" value="1"/>
</dbReference>
<dbReference type="InterPro" id="IPR030192">
    <property type="entry name" value="YbdG"/>
</dbReference>
<dbReference type="InterPro" id="IPR023408">
    <property type="entry name" value="MscS_beta-dom_sf"/>
</dbReference>
<keyword evidence="7" id="KW-0346">Stress response</keyword>
<feature type="transmembrane region" description="Helical" evidence="12">
    <location>
        <begin position="65"/>
        <end position="86"/>
    </location>
</feature>
<evidence type="ECO:0000256" key="2">
    <source>
        <dbReference type="ARBA" id="ARBA00008017"/>
    </source>
</evidence>
<dbReference type="Pfam" id="PF00924">
    <property type="entry name" value="MS_channel_2nd"/>
    <property type="match status" value="1"/>
</dbReference>
<keyword evidence="16" id="KW-1185">Reference proteome</keyword>
<evidence type="ECO:0000256" key="7">
    <source>
        <dbReference type="ARBA" id="ARBA00023016"/>
    </source>
</evidence>
<feature type="transmembrane region" description="Helical" evidence="12">
    <location>
        <begin position="164"/>
        <end position="181"/>
    </location>
</feature>
<protein>
    <recommendedName>
        <fullName evidence="9">Mechanosensing system component YbdG</fullName>
    </recommendedName>
    <alternativeName>
        <fullName evidence="10">Mechanosensitive channel homolog YbdG</fullName>
    </alternativeName>
</protein>
<sequence>MLENLAFLEPLQAYPYAYTVLQLAGLALVAWLANWLTRVILVRVVTRVVKATPMRWDDALMSPKVLARLANIVPALIIASGIAAITDLPAGLETVVRNVAWAFVVLTIALAISNVLDAVNELYVRGSSRANERPIKGYLQVVKLVVYVFAVVVIIATLIDRSPLLLLSGFGAMSAVVLLVFKDTILSLVASIQLANNDMLRVGDWIEMPALQADGDVIDMALNTVKVQNWDKTVTTIPTYRLISDSFKNWRGMQESGGRRIKRSLLIDQSSVRFLEPEERSRLRRIALIDKYLDDKRHELEAYNANLLAKGKDPVNTRRVTNIGTFRAYVNHYLRAHSGIHQDMTLLVRQLEPGPTGLPIELYCFTNSVAWAVYEDTQSDIFDHLIAMLPEFGLRLYQAPSGADVSALVTGRQSPMADAIDPGIGAKLDQSDGDDESATDEGDGAPRALRPPADTSDDLES</sequence>
<dbReference type="GO" id="GO:0005886">
    <property type="term" value="C:plasma membrane"/>
    <property type="evidence" value="ECO:0007669"/>
    <property type="project" value="UniProtKB-SubCell"/>
</dbReference>
<feature type="transmembrane region" description="Helical" evidence="12">
    <location>
        <begin position="20"/>
        <end position="45"/>
    </location>
</feature>
<accession>A0A7S6ZU60</accession>
<dbReference type="KEGG" id="lcic:INQ41_11745"/>
<feature type="domain" description="Mechanosensitive ion channel MscS" evidence="13">
    <location>
        <begin position="183"/>
        <end position="251"/>
    </location>
</feature>
<evidence type="ECO:0000259" key="13">
    <source>
        <dbReference type="Pfam" id="PF00924"/>
    </source>
</evidence>